<dbReference type="AlphaFoldDB" id="A0A1F6LYQ2"/>
<dbReference type="SMART" id="SM01403">
    <property type="entry name" value="Ribosomal_S10"/>
    <property type="match status" value="1"/>
</dbReference>
<keyword evidence="3 4" id="KW-0687">Ribonucleoprotein</keyword>
<dbReference type="STRING" id="1798680.A3J66_00940"/>
<dbReference type="EMBL" id="MFQB01000058">
    <property type="protein sequence ID" value="OGH64517.1"/>
    <property type="molecule type" value="Genomic_DNA"/>
</dbReference>
<dbReference type="PRINTS" id="PR00971">
    <property type="entry name" value="RIBOSOMALS10"/>
</dbReference>
<comment type="function">
    <text evidence="4">Involved in the binding of tRNA to the ribosomes.</text>
</comment>
<reference evidence="6 7" key="1">
    <citation type="journal article" date="2016" name="Nat. Commun.">
        <title>Thousands of microbial genomes shed light on interconnected biogeochemical processes in an aquifer system.</title>
        <authorList>
            <person name="Anantharaman K."/>
            <person name="Brown C.T."/>
            <person name="Hug L.A."/>
            <person name="Sharon I."/>
            <person name="Castelle C.J."/>
            <person name="Probst A.J."/>
            <person name="Thomas B.C."/>
            <person name="Singh A."/>
            <person name="Wilkins M.J."/>
            <person name="Karaoz U."/>
            <person name="Brodie E.L."/>
            <person name="Williams K.H."/>
            <person name="Hubbard S.S."/>
            <person name="Banfield J.F."/>
        </authorList>
    </citation>
    <scope>NUCLEOTIDE SEQUENCE [LARGE SCALE GENOMIC DNA]</scope>
</reference>
<evidence type="ECO:0000256" key="2">
    <source>
        <dbReference type="ARBA" id="ARBA00022980"/>
    </source>
</evidence>
<dbReference type="PANTHER" id="PTHR11700">
    <property type="entry name" value="30S RIBOSOMAL PROTEIN S10 FAMILY MEMBER"/>
    <property type="match status" value="1"/>
</dbReference>
<dbReference type="GO" id="GO:1990904">
    <property type="term" value="C:ribonucleoprotein complex"/>
    <property type="evidence" value="ECO:0007669"/>
    <property type="project" value="UniProtKB-KW"/>
</dbReference>
<accession>A0A1F6LYQ2</accession>
<name>A0A1F6LYQ2_9BACT</name>
<evidence type="ECO:0000256" key="4">
    <source>
        <dbReference type="HAMAP-Rule" id="MF_00508"/>
    </source>
</evidence>
<evidence type="ECO:0000313" key="7">
    <source>
        <dbReference type="Proteomes" id="UP000176282"/>
    </source>
</evidence>
<protein>
    <recommendedName>
        <fullName evidence="4">Small ribosomal subunit protein uS10</fullName>
    </recommendedName>
</protein>
<evidence type="ECO:0000313" key="6">
    <source>
        <dbReference type="EMBL" id="OGH64517.1"/>
    </source>
</evidence>
<proteinExistence type="inferred from homology"/>
<evidence type="ECO:0000259" key="5">
    <source>
        <dbReference type="SMART" id="SM01403"/>
    </source>
</evidence>
<dbReference type="PROSITE" id="PS00361">
    <property type="entry name" value="RIBOSOMAL_S10"/>
    <property type="match status" value="1"/>
</dbReference>
<dbReference type="FunFam" id="3.30.70.600:FF:000003">
    <property type="entry name" value="30S ribosomal protein S10"/>
    <property type="match status" value="1"/>
</dbReference>
<dbReference type="Proteomes" id="UP000176282">
    <property type="component" value="Unassembled WGS sequence"/>
</dbReference>
<keyword evidence="2 4" id="KW-0689">Ribosomal protein</keyword>
<dbReference type="GO" id="GO:0005840">
    <property type="term" value="C:ribosome"/>
    <property type="evidence" value="ECO:0007669"/>
    <property type="project" value="UniProtKB-KW"/>
</dbReference>
<dbReference type="Gene3D" id="3.30.70.600">
    <property type="entry name" value="Ribosomal protein S10 domain"/>
    <property type="match status" value="1"/>
</dbReference>
<dbReference type="InterPro" id="IPR027486">
    <property type="entry name" value="Ribosomal_uS10_dom"/>
</dbReference>
<dbReference type="InterPro" id="IPR036838">
    <property type="entry name" value="Ribosomal_uS10_dom_sf"/>
</dbReference>
<gene>
    <name evidence="4" type="primary">rpsJ</name>
    <name evidence="6" type="ORF">A3J66_00940</name>
</gene>
<comment type="similarity">
    <text evidence="1 4">Belongs to the universal ribosomal protein uS10 family.</text>
</comment>
<dbReference type="NCBIfam" id="NF001861">
    <property type="entry name" value="PRK00596.1"/>
    <property type="match status" value="1"/>
</dbReference>
<feature type="domain" description="Small ribosomal subunit protein uS10" evidence="5">
    <location>
        <begin position="2"/>
        <end position="96"/>
    </location>
</feature>
<comment type="caution">
    <text evidence="6">The sequence shown here is derived from an EMBL/GenBank/DDBJ whole genome shotgun (WGS) entry which is preliminary data.</text>
</comment>
<dbReference type="Pfam" id="PF00338">
    <property type="entry name" value="Ribosomal_S10"/>
    <property type="match status" value="1"/>
</dbReference>
<dbReference type="GO" id="GO:0000049">
    <property type="term" value="F:tRNA binding"/>
    <property type="evidence" value="ECO:0007669"/>
    <property type="project" value="UniProtKB-UniRule"/>
</dbReference>
<comment type="subunit">
    <text evidence="4">Part of the 30S ribosomal subunit.</text>
</comment>
<dbReference type="SUPFAM" id="SSF54999">
    <property type="entry name" value="Ribosomal protein S10"/>
    <property type="match status" value="1"/>
</dbReference>
<evidence type="ECO:0000256" key="3">
    <source>
        <dbReference type="ARBA" id="ARBA00023274"/>
    </source>
</evidence>
<dbReference type="HAMAP" id="MF_00508">
    <property type="entry name" value="Ribosomal_uS10"/>
    <property type="match status" value="1"/>
</dbReference>
<organism evidence="6 7">
    <name type="scientific">Candidatus Magasanikbacteria bacterium RIFCSPHIGHO2_02_FULL_47_14</name>
    <dbReference type="NCBI Taxonomy" id="1798680"/>
    <lineage>
        <taxon>Bacteria</taxon>
        <taxon>Candidatus Magasanikiibacteriota</taxon>
    </lineage>
</organism>
<dbReference type="NCBIfam" id="TIGR01049">
    <property type="entry name" value="rpsJ_bact"/>
    <property type="match status" value="1"/>
</dbReference>
<evidence type="ECO:0000256" key="1">
    <source>
        <dbReference type="ARBA" id="ARBA00007102"/>
    </source>
</evidence>
<dbReference type="GO" id="GO:0003735">
    <property type="term" value="F:structural constituent of ribosome"/>
    <property type="evidence" value="ECO:0007669"/>
    <property type="project" value="InterPro"/>
</dbReference>
<dbReference type="InterPro" id="IPR018268">
    <property type="entry name" value="Ribosomal_uS10_CS"/>
</dbReference>
<dbReference type="GO" id="GO:0006412">
    <property type="term" value="P:translation"/>
    <property type="evidence" value="ECO:0007669"/>
    <property type="project" value="UniProtKB-UniRule"/>
</dbReference>
<dbReference type="InterPro" id="IPR001848">
    <property type="entry name" value="Ribosomal_uS10"/>
</dbReference>
<sequence length="98" mass="11027">MRIKIRAYDNKIIDAATKTIIDTAERNNAKVVGPVPLPTEKSIYSVNRSTFVHKTASEQFEVRVHKRLIDIVNPNPKTIDALMNLNLPSGVDVEIKMI</sequence>